<reference evidence="2 3" key="1">
    <citation type="journal article" date="2023" name="Mol. Phylogenet. Evol.">
        <title>Genome-scale phylogeny and comparative genomics of the fungal order Sordariales.</title>
        <authorList>
            <person name="Hensen N."/>
            <person name="Bonometti L."/>
            <person name="Westerberg I."/>
            <person name="Brannstrom I.O."/>
            <person name="Guillou S."/>
            <person name="Cros-Aarteil S."/>
            <person name="Calhoun S."/>
            <person name="Haridas S."/>
            <person name="Kuo A."/>
            <person name="Mondo S."/>
            <person name="Pangilinan J."/>
            <person name="Riley R."/>
            <person name="LaButti K."/>
            <person name="Andreopoulos B."/>
            <person name="Lipzen A."/>
            <person name="Chen C."/>
            <person name="Yan M."/>
            <person name="Daum C."/>
            <person name="Ng V."/>
            <person name="Clum A."/>
            <person name="Steindorff A."/>
            <person name="Ohm R.A."/>
            <person name="Martin F."/>
            <person name="Silar P."/>
            <person name="Natvig D.O."/>
            <person name="Lalanne C."/>
            <person name="Gautier V."/>
            <person name="Ament-Velasquez S.L."/>
            <person name="Kruys A."/>
            <person name="Hutchinson M.I."/>
            <person name="Powell A.J."/>
            <person name="Barry K."/>
            <person name="Miller A.N."/>
            <person name="Grigoriev I.V."/>
            <person name="Debuchy R."/>
            <person name="Gladieux P."/>
            <person name="Hiltunen Thoren M."/>
            <person name="Johannesson H."/>
        </authorList>
    </citation>
    <scope>NUCLEOTIDE SEQUENCE [LARGE SCALE GENOMIC DNA]</scope>
    <source>
        <strain evidence="2 3">FGSC 10403</strain>
    </source>
</reference>
<dbReference type="GeneID" id="87877266"/>
<dbReference type="AlphaFoldDB" id="A0AAJ0IF14"/>
<feature type="region of interest" description="Disordered" evidence="1">
    <location>
        <begin position="106"/>
        <end position="135"/>
    </location>
</feature>
<dbReference type="Proteomes" id="UP001285908">
    <property type="component" value="Unassembled WGS sequence"/>
</dbReference>
<dbReference type="RefSeq" id="XP_062696756.1">
    <property type="nucleotide sequence ID" value="XM_062839644.1"/>
</dbReference>
<proteinExistence type="predicted"/>
<gene>
    <name evidence="2" type="ORF">B0T23DRAFT_416716</name>
</gene>
<sequence length="196" mass="21462">MANMTEEAGHTVLKTGVETRIALASDDNGQRSDSPVLRNRAKRAFFRVRIPDQTRPEVCSLDLNTSKHGISSLWSEIQCDCDAMTGIPARETSIKTNLKELGQVSDPELISPPEKPDHPSNPSPQNNPQFRPSISPPMMCAVSMHTFIDMSKEGHANANPTFLFCFFGGGYNVTLVVLSRDIPTAHTTRQTTALPG</sequence>
<evidence type="ECO:0000313" key="3">
    <source>
        <dbReference type="Proteomes" id="UP001285908"/>
    </source>
</evidence>
<name>A0AAJ0IF14_9PEZI</name>
<organism evidence="2 3">
    <name type="scientific">Neurospora hispaniola</name>
    <dbReference type="NCBI Taxonomy" id="588809"/>
    <lineage>
        <taxon>Eukaryota</taxon>
        <taxon>Fungi</taxon>
        <taxon>Dikarya</taxon>
        <taxon>Ascomycota</taxon>
        <taxon>Pezizomycotina</taxon>
        <taxon>Sordariomycetes</taxon>
        <taxon>Sordariomycetidae</taxon>
        <taxon>Sordariales</taxon>
        <taxon>Sordariaceae</taxon>
        <taxon>Neurospora</taxon>
    </lineage>
</organism>
<dbReference type="EMBL" id="JAULSX010000001">
    <property type="protein sequence ID" value="KAK3499123.1"/>
    <property type="molecule type" value="Genomic_DNA"/>
</dbReference>
<comment type="caution">
    <text evidence="2">The sequence shown here is derived from an EMBL/GenBank/DDBJ whole genome shotgun (WGS) entry which is preliminary data.</text>
</comment>
<evidence type="ECO:0000256" key="1">
    <source>
        <dbReference type="SAM" id="MobiDB-lite"/>
    </source>
</evidence>
<evidence type="ECO:0000313" key="2">
    <source>
        <dbReference type="EMBL" id="KAK3499123.1"/>
    </source>
</evidence>
<keyword evidence="3" id="KW-1185">Reference proteome</keyword>
<accession>A0AAJ0IF14</accession>
<protein>
    <submittedName>
        <fullName evidence="2">Uncharacterized protein</fullName>
    </submittedName>
</protein>